<feature type="transmembrane region" description="Helical" evidence="1">
    <location>
        <begin position="61"/>
        <end position="83"/>
    </location>
</feature>
<sequence length="237" mass="25080">MILPELSWQFLYGRLAWALVLAAIVAGSWPLAWRLPRRLLLAIVAASSVLVALPGEASGAWHLGLAFQYPSGVLLGLAVVALLRRWQGGSADRAPLLPVRAAALIALVGAVLYLDAFGLLSRGYYYAGFGPNAAPLVAVLLAAACAFAIIRGRAREQSAALLGACALFSLARLPSGNLWDAVLDPLLWAWALGTLLLAALRRLRRARRSLPQAEAPVVAPEPALQALGAEPFSPIKE</sequence>
<feature type="transmembrane region" description="Helical" evidence="1">
    <location>
        <begin position="12"/>
        <end position="32"/>
    </location>
</feature>
<evidence type="ECO:0000313" key="3">
    <source>
        <dbReference type="Proteomes" id="UP001206572"/>
    </source>
</evidence>
<organism evidence="2 3">
    <name type="scientific">Massilia agri</name>
    <dbReference type="NCBI Taxonomy" id="1886785"/>
    <lineage>
        <taxon>Bacteria</taxon>
        <taxon>Pseudomonadati</taxon>
        <taxon>Pseudomonadota</taxon>
        <taxon>Betaproteobacteria</taxon>
        <taxon>Burkholderiales</taxon>
        <taxon>Oxalobacteraceae</taxon>
        <taxon>Telluria group</taxon>
        <taxon>Massilia</taxon>
    </lineage>
</organism>
<feature type="transmembrane region" description="Helical" evidence="1">
    <location>
        <begin position="95"/>
        <end position="114"/>
    </location>
</feature>
<feature type="transmembrane region" description="Helical" evidence="1">
    <location>
        <begin position="39"/>
        <end position="55"/>
    </location>
</feature>
<protein>
    <submittedName>
        <fullName evidence="2">Uncharacterized protein</fullName>
    </submittedName>
</protein>
<feature type="transmembrane region" description="Helical" evidence="1">
    <location>
        <begin position="159"/>
        <end position="175"/>
    </location>
</feature>
<dbReference type="EMBL" id="JANUHA010000022">
    <property type="protein sequence ID" value="MCS0599048.1"/>
    <property type="molecule type" value="Genomic_DNA"/>
</dbReference>
<feature type="transmembrane region" description="Helical" evidence="1">
    <location>
        <begin position="134"/>
        <end position="152"/>
    </location>
</feature>
<comment type="caution">
    <text evidence="2">The sequence shown here is derived from an EMBL/GenBank/DDBJ whole genome shotgun (WGS) entry which is preliminary data.</text>
</comment>
<feature type="transmembrane region" description="Helical" evidence="1">
    <location>
        <begin position="181"/>
        <end position="200"/>
    </location>
</feature>
<keyword evidence="1" id="KW-0812">Transmembrane</keyword>
<evidence type="ECO:0000313" key="2">
    <source>
        <dbReference type="EMBL" id="MCS0599048.1"/>
    </source>
</evidence>
<dbReference type="RefSeq" id="WP_258830052.1">
    <property type="nucleotide sequence ID" value="NZ_JANUHA010000022.1"/>
</dbReference>
<dbReference type="Proteomes" id="UP001206572">
    <property type="component" value="Unassembled WGS sequence"/>
</dbReference>
<reference evidence="2 3" key="1">
    <citation type="submission" date="2022-08" db="EMBL/GenBank/DDBJ databases">
        <title>Reclassification of Massilia species as members of the genera Telluria, Duganella, Pseudoduganella, Mokoshia gen. nov. and Zemynaea gen. nov. using orthogonal and non-orthogonal genome-based approaches.</title>
        <authorList>
            <person name="Bowman J.P."/>
        </authorList>
    </citation>
    <scope>NUCLEOTIDE SEQUENCE [LARGE SCALE GENOMIC DNA]</scope>
    <source>
        <strain evidence="2 3">JCM 31661</strain>
    </source>
</reference>
<keyword evidence="1" id="KW-0472">Membrane</keyword>
<name>A0ABT2AS14_9BURK</name>
<gene>
    <name evidence="2" type="ORF">NX780_22125</name>
</gene>
<accession>A0ABT2AS14</accession>
<proteinExistence type="predicted"/>
<keyword evidence="3" id="KW-1185">Reference proteome</keyword>
<keyword evidence="1" id="KW-1133">Transmembrane helix</keyword>
<evidence type="ECO:0000256" key="1">
    <source>
        <dbReference type="SAM" id="Phobius"/>
    </source>
</evidence>